<dbReference type="GO" id="GO:0010181">
    <property type="term" value="F:FMN binding"/>
    <property type="evidence" value="ECO:0007669"/>
    <property type="project" value="InterPro"/>
</dbReference>
<dbReference type="SMART" id="SM00900">
    <property type="entry name" value="FMN_bind"/>
    <property type="match status" value="1"/>
</dbReference>
<feature type="domain" description="FMN-binding" evidence="2">
    <location>
        <begin position="68"/>
        <end position="159"/>
    </location>
</feature>
<dbReference type="KEGG" id="jeh:EJN90_05645"/>
<protein>
    <submittedName>
        <fullName evidence="3">FMN-binding protein</fullName>
    </submittedName>
</protein>
<feature type="chain" id="PRO_5039715360" evidence="1">
    <location>
        <begin position="22"/>
        <end position="171"/>
    </location>
</feature>
<gene>
    <name evidence="3" type="ORF">EJN90_05645</name>
</gene>
<dbReference type="RefSeq" id="WP_126109365.1">
    <property type="nucleotide sequence ID" value="NZ_CP034465.1"/>
</dbReference>
<evidence type="ECO:0000259" key="2">
    <source>
        <dbReference type="SMART" id="SM00900"/>
    </source>
</evidence>
<evidence type="ECO:0000313" key="3">
    <source>
        <dbReference type="EMBL" id="AZP04189.1"/>
    </source>
</evidence>
<dbReference type="EMBL" id="CP034465">
    <property type="protein sequence ID" value="AZP04189.1"/>
    <property type="molecule type" value="Genomic_DNA"/>
</dbReference>
<dbReference type="OrthoDB" id="1937675at2"/>
<feature type="signal peptide" evidence="1">
    <location>
        <begin position="1"/>
        <end position="21"/>
    </location>
</feature>
<organism evidence="3 4">
    <name type="scientific">Jeotgalibaca ciconiae</name>
    <dbReference type="NCBI Taxonomy" id="2496265"/>
    <lineage>
        <taxon>Bacteria</taxon>
        <taxon>Bacillati</taxon>
        <taxon>Bacillota</taxon>
        <taxon>Bacilli</taxon>
        <taxon>Lactobacillales</taxon>
        <taxon>Carnobacteriaceae</taxon>
        <taxon>Jeotgalibaca</taxon>
    </lineage>
</organism>
<dbReference type="AlphaFoldDB" id="A0A3S9H9Z9"/>
<sequence length="171" mass="18405">MAFNKKLSVWTLTLASTLLLAACGSGDTETDTGTVSDSSAESAVGTDEVTGLQDGTYKLVEKNLDDNGWKVDFTIEVTDGEISSSDYDYLNEAGEKKSEDEGYQTAMADKVGTGPQDYLPELNEQLVEKQDPAEVEVVTGATHSSENFKVYAQQLVDAAKEGNTETIEIDN</sequence>
<evidence type="ECO:0000313" key="4">
    <source>
        <dbReference type="Proteomes" id="UP000273326"/>
    </source>
</evidence>
<evidence type="ECO:0000256" key="1">
    <source>
        <dbReference type="SAM" id="SignalP"/>
    </source>
</evidence>
<keyword evidence="4" id="KW-1185">Reference proteome</keyword>
<reference evidence="4" key="1">
    <citation type="submission" date="2018-12" db="EMBL/GenBank/DDBJ databases">
        <title>Complete genome sequencing of Jeotgalibaca sp. H21T32.</title>
        <authorList>
            <person name="Bae J.-W."/>
            <person name="Lee S.-Y."/>
        </authorList>
    </citation>
    <scope>NUCLEOTIDE SEQUENCE [LARGE SCALE GENOMIC DNA]</scope>
    <source>
        <strain evidence="4">H21T32</strain>
    </source>
</reference>
<dbReference type="GO" id="GO:0016020">
    <property type="term" value="C:membrane"/>
    <property type="evidence" value="ECO:0007669"/>
    <property type="project" value="InterPro"/>
</dbReference>
<proteinExistence type="predicted"/>
<accession>A0A3S9H9Z9</accession>
<dbReference type="Gene3D" id="3.90.1010.20">
    <property type="match status" value="1"/>
</dbReference>
<dbReference type="Proteomes" id="UP000273326">
    <property type="component" value="Chromosome"/>
</dbReference>
<dbReference type="InterPro" id="IPR007329">
    <property type="entry name" value="FMN-bd"/>
</dbReference>
<dbReference type="PROSITE" id="PS51257">
    <property type="entry name" value="PROKAR_LIPOPROTEIN"/>
    <property type="match status" value="1"/>
</dbReference>
<keyword evidence="1" id="KW-0732">Signal</keyword>
<name>A0A3S9H9Z9_9LACT</name>
<dbReference type="Pfam" id="PF04205">
    <property type="entry name" value="FMN_bind"/>
    <property type="match status" value="1"/>
</dbReference>